<evidence type="ECO:0000313" key="3">
    <source>
        <dbReference type="Proteomes" id="UP000319731"/>
    </source>
</evidence>
<feature type="compositionally biased region" description="Low complexity" evidence="1">
    <location>
        <begin position="182"/>
        <end position="196"/>
    </location>
</feature>
<sequence>MSQVKYVDDILGAFGMTDCNAQPTPLAPGYDTPQPDSPPCDKPKYQKAIGMLLYLARCTRPDLMTAVSILAKYSSNPTQYHWAGIIHILSYVKGTREYRLSLGGADLLVYSDADWAKDVKVIGSVGNVIHTTPEDTGQTNRNNLDTSQLHATPLLSTNSLRQQNDSRDADTNVSFEATHIDSSSSSSYGYQSPASSTVGSQPPESTVVGVRATRIKAQNANAYNKKKSE</sequence>
<accession>A0A507C127</accession>
<dbReference type="OrthoDB" id="2163007at2759"/>
<dbReference type="GeneID" id="42005122"/>
<dbReference type="PANTHER" id="PTHR11439:SF463">
    <property type="entry name" value="REVERSE TRANSCRIPTASE TY1_COPIA-TYPE DOMAIN-CONTAINING PROTEIN"/>
    <property type="match status" value="1"/>
</dbReference>
<dbReference type="Proteomes" id="UP000319731">
    <property type="component" value="Unassembled WGS sequence"/>
</dbReference>
<name>A0A507C127_9FUNG</name>
<evidence type="ECO:0000256" key="1">
    <source>
        <dbReference type="SAM" id="MobiDB-lite"/>
    </source>
</evidence>
<proteinExistence type="predicted"/>
<reference evidence="2 3" key="1">
    <citation type="journal article" date="2019" name="Sci. Rep.">
        <title>Comparative genomics of chytrid fungi reveal insights into the obligate biotrophic and pathogenic lifestyle of Synchytrium endobioticum.</title>
        <authorList>
            <person name="van de Vossenberg B.T.L.H."/>
            <person name="Warris S."/>
            <person name="Nguyen H.D.T."/>
            <person name="van Gent-Pelzer M.P.E."/>
            <person name="Joly D.L."/>
            <person name="van de Geest H.C."/>
            <person name="Bonants P.J.M."/>
            <person name="Smith D.S."/>
            <person name="Levesque C.A."/>
            <person name="van der Lee T.A.J."/>
        </authorList>
    </citation>
    <scope>NUCLEOTIDE SEQUENCE [LARGE SCALE GENOMIC DNA]</scope>
    <source>
        <strain evidence="2 3">JEL517</strain>
    </source>
</reference>
<organism evidence="2 3">
    <name type="scientific">Synchytrium microbalum</name>
    <dbReference type="NCBI Taxonomy" id="1806994"/>
    <lineage>
        <taxon>Eukaryota</taxon>
        <taxon>Fungi</taxon>
        <taxon>Fungi incertae sedis</taxon>
        <taxon>Chytridiomycota</taxon>
        <taxon>Chytridiomycota incertae sedis</taxon>
        <taxon>Chytridiomycetes</taxon>
        <taxon>Synchytriales</taxon>
        <taxon>Synchytriaceae</taxon>
        <taxon>Synchytrium</taxon>
    </lineage>
</organism>
<gene>
    <name evidence="2" type="ORF">SmJEL517_g03897</name>
</gene>
<dbReference type="PANTHER" id="PTHR11439">
    <property type="entry name" value="GAG-POL-RELATED RETROTRANSPOSON"/>
    <property type="match status" value="1"/>
</dbReference>
<comment type="caution">
    <text evidence="2">The sequence shown here is derived from an EMBL/GenBank/DDBJ whole genome shotgun (WGS) entry which is preliminary data.</text>
</comment>
<protein>
    <recommendedName>
        <fullName evidence="4">Reverse transcriptase Ty1/copia-type domain-containing protein</fullName>
    </recommendedName>
</protein>
<dbReference type="RefSeq" id="XP_031024140.1">
    <property type="nucleotide sequence ID" value="XM_031169825.1"/>
</dbReference>
<evidence type="ECO:0008006" key="4">
    <source>
        <dbReference type="Google" id="ProtNLM"/>
    </source>
</evidence>
<feature type="region of interest" description="Disordered" evidence="1">
    <location>
        <begin position="178"/>
        <end position="213"/>
    </location>
</feature>
<keyword evidence="3" id="KW-1185">Reference proteome</keyword>
<dbReference type="AlphaFoldDB" id="A0A507C127"/>
<dbReference type="EMBL" id="QEAO01000023">
    <property type="protein sequence ID" value="TPX33068.1"/>
    <property type="molecule type" value="Genomic_DNA"/>
</dbReference>
<evidence type="ECO:0000313" key="2">
    <source>
        <dbReference type="EMBL" id="TPX33068.1"/>
    </source>
</evidence>
<dbReference type="STRING" id="1806994.A0A507C127"/>